<dbReference type="Proteomes" id="UP000675409">
    <property type="component" value="Unassembled WGS sequence"/>
</dbReference>
<evidence type="ECO:0000313" key="2">
    <source>
        <dbReference type="Proteomes" id="UP000675409"/>
    </source>
</evidence>
<keyword evidence="2" id="KW-1185">Reference proteome</keyword>
<feature type="non-terminal residue" evidence="1">
    <location>
        <position position="310"/>
    </location>
</feature>
<proteinExistence type="predicted"/>
<name>A0ABS1LT13_9MICO</name>
<dbReference type="EMBL" id="JABBYC010000127">
    <property type="protein sequence ID" value="MBL0888948.1"/>
    <property type="molecule type" value="Genomic_DNA"/>
</dbReference>
<dbReference type="RefSeq" id="WP_201851602.1">
    <property type="nucleotide sequence ID" value="NZ_JABBYC010000127.1"/>
</dbReference>
<accession>A0ABS1LT13</accession>
<comment type="caution">
    <text evidence="1">The sequence shown here is derived from an EMBL/GenBank/DDBJ whole genome shotgun (WGS) entry which is preliminary data.</text>
</comment>
<evidence type="ECO:0000313" key="1">
    <source>
        <dbReference type="EMBL" id="MBL0888948.1"/>
    </source>
</evidence>
<protein>
    <recommendedName>
        <fullName evidence="3">DUF559 domain-containing protein</fullName>
    </recommendedName>
</protein>
<reference evidence="1 2" key="1">
    <citation type="journal article" date="2021" name="Arch. Microbiol.">
        <title>Myceligenerans indicum sp. nov., an actinobacterium isolated from mangrove sediment of Sundarbans, India.</title>
        <authorList>
            <person name="Asha K."/>
            <person name="Bhadury P."/>
        </authorList>
    </citation>
    <scope>NUCLEOTIDE SEQUENCE [LARGE SCALE GENOMIC DNA]</scope>
    <source>
        <strain evidence="1 2">I2</strain>
    </source>
</reference>
<organism evidence="1 2">
    <name type="scientific">Myceligenerans indicum</name>
    <dbReference type="NCBI Taxonomy" id="2593663"/>
    <lineage>
        <taxon>Bacteria</taxon>
        <taxon>Bacillati</taxon>
        <taxon>Actinomycetota</taxon>
        <taxon>Actinomycetes</taxon>
        <taxon>Micrococcales</taxon>
        <taxon>Promicromonosporaceae</taxon>
        <taxon>Myceligenerans</taxon>
    </lineage>
</organism>
<gene>
    <name evidence="1" type="ORF">HGK34_22210</name>
</gene>
<evidence type="ECO:0008006" key="3">
    <source>
        <dbReference type="Google" id="ProtNLM"/>
    </source>
</evidence>
<sequence length="310" mass="33699">MDPRLVALARGQSGLVSAEQAEAFGLADASRRRLTATGRWMRVATNVFDTGQVDPRLHPFDTARLRAPRLGLLSVRGSAAVGLGALAMLGAQGLPRRIPPEVALPRARHGRHRDGIRVRQYDFGMHTRVVGSRRVAAPEWALAQALPDLDRLQAVAVMDSVLHGGLLDAGGLARAHDHARGRPGIATRHGWFDLADGRAESPPESHARLLADDAGLAPDDLQRDLFDDAGTFLGRGDLLWHLGDGRWLVVEVDGAEFHSGDQALRRDTIRQNGLIASGATILRFYPDDLRHPGPYLARLRPVLTLSLIHI</sequence>